<name>A0A5B2TCX7_9PROT</name>
<dbReference type="InterPro" id="IPR000014">
    <property type="entry name" value="PAS"/>
</dbReference>
<accession>A0A5B2TCX7</accession>
<dbReference type="InterPro" id="IPR029787">
    <property type="entry name" value="Nucleotide_cyclase"/>
</dbReference>
<dbReference type="Gene3D" id="3.30.450.20">
    <property type="entry name" value="PAS domain"/>
    <property type="match status" value="2"/>
</dbReference>
<dbReference type="InterPro" id="IPR013655">
    <property type="entry name" value="PAS_fold_3"/>
</dbReference>
<feature type="domain" description="EAL" evidence="2">
    <location>
        <begin position="467"/>
        <end position="717"/>
    </location>
</feature>
<dbReference type="PROSITE" id="PS50113">
    <property type="entry name" value="PAC"/>
    <property type="match status" value="2"/>
</dbReference>
<dbReference type="InterPro" id="IPR000160">
    <property type="entry name" value="GGDEF_dom"/>
</dbReference>
<protein>
    <submittedName>
        <fullName evidence="4">EAL domain-containing protein</fullName>
    </submittedName>
</protein>
<evidence type="ECO:0000313" key="4">
    <source>
        <dbReference type="EMBL" id="KAA2212366.1"/>
    </source>
</evidence>
<dbReference type="Pfam" id="PF00990">
    <property type="entry name" value="GGDEF"/>
    <property type="match status" value="1"/>
</dbReference>
<gene>
    <name evidence="4" type="ORF">F0Q34_15090</name>
</gene>
<keyword evidence="5" id="KW-1185">Reference proteome</keyword>
<dbReference type="CDD" id="cd00130">
    <property type="entry name" value="PAS"/>
    <property type="match status" value="1"/>
</dbReference>
<evidence type="ECO:0000259" key="2">
    <source>
        <dbReference type="PROSITE" id="PS50883"/>
    </source>
</evidence>
<organism evidence="4 5">
    <name type="scientific">Teichococcus oryzae</name>
    <dbReference type="NCBI Taxonomy" id="1608942"/>
    <lineage>
        <taxon>Bacteria</taxon>
        <taxon>Pseudomonadati</taxon>
        <taxon>Pseudomonadota</taxon>
        <taxon>Alphaproteobacteria</taxon>
        <taxon>Acetobacterales</taxon>
        <taxon>Roseomonadaceae</taxon>
        <taxon>Roseomonas</taxon>
    </lineage>
</organism>
<reference evidence="4 5" key="1">
    <citation type="journal article" date="2015" name="Int. J. Syst. Evol. Microbiol.">
        <title>Roseomonas oryzae sp. nov., isolated from paddy rhizosphere soil.</title>
        <authorList>
            <person name="Ramaprasad E.V."/>
            <person name="Sasikala Ch."/>
            <person name="Ramana Ch.V."/>
        </authorList>
    </citation>
    <scope>NUCLEOTIDE SEQUENCE [LARGE SCALE GENOMIC DNA]</scope>
    <source>
        <strain evidence="4 5">KCTC 42542</strain>
    </source>
</reference>
<dbReference type="SUPFAM" id="SSF141868">
    <property type="entry name" value="EAL domain-like"/>
    <property type="match status" value="1"/>
</dbReference>
<dbReference type="PANTHER" id="PTHR44757:SF2">
    <property type="entry name" value="BIOFILM ARCHITECTURE MAINTENANCE PROTEIN MBAA"/>
    <property type="match status" value="1"/>
</dbReference>
<dbReference type="SMART" id="SM00086">
    <property type="entry name" value="PAC"/>
    <property type="match status" value="2"/>
</dbReference>
<dbReference type="Pfam" id="PF00563">
    <property type="entry name" value="EAL"/>
    <property type="match status" value="1"/>
</dbReference>
<dbReference type="PANTHER" id="PTHR44757">
    <property type="entry name" value="DIGUANYLATE CYCLASE DGCP"/>
    <property type="match status" value="1"/>
</dbReference>
<dbReference type="AlphaFoldDB" id="A0A5B2TCX7"/>
<evidence type="ECO:0000259" key="1">
    <source>
        <dbReference type="PROSITE" id="PS50113"/>
    </source>
</evidence>
<comment type="caution">
    <text evidence="4">The sequence shown here is derived from an EMBL/GenBank/DDBJ whole genome shotgun (WGS) entry which is preliminary data.</text>
</comment>
<dbReference type="Pfam" id="PF08447">
    <property type="entry name" value="PAS_3"/>
    <property type="match status" value="2"/>
</dbReference>
<dbReference type="Gene3D" id="2.10.70.100">
    <property type="match status" value="1"/>
</dbReference>
<sequence length="731" mass="80099">MPRTPSFCSLAGAAVAIGGAWPPATGFAAAHPGADAGPSAFDALFNSDTAGFAVLDMATGCFQRVNRRFCEMTGRRAEDLLSGMSPSHVVHPDDQAADRALWRDGARTGRFREAEKRYLHPDGRVVWARLSVAILARHPDGRPARCVAIVQDVTAGHEAMARQHASESLLRLTLEVGRIGSFQHDFASGRVQCGAETRAMYGLPPGNEVITAAEWFGPVLREDRVRLEELSRIAIGNRAPGLTVDYRIRRPDGEMRHFEARLRFAYDQRGRAAGVTGAIIDVTDQREAEARIAYIAHHDALTGLPNRALFRNRLEDSIARAQRGEGFAVHCLDLDRFKEVNDSLGHSLGDALLRAVAGRLREELREIDTVARLGGDEFAIIQSRVRQPAEATRLARRLIEVMSQPFELEGHQVVIGTSLGISLAPADGEGADTLLKNGDMALYRAKADGRGRLCFFEPEMDARMQARRRLEMDLRRALVAREFELFFQPIVEVRSRRVTGLEALLRWNHPQQGLVPPDHFIPLAEEIGLIIPLGEWVLEQACAHAARWPGDTTIAVNLSPAQFASRGLVDAVARALAAAGLDPGRLELEITETVMLQDTDATLTTLHRLKALGVRIAMDDFGTGYSSLSYLQRFPFDKVKIDRCFTRDLGQTQQSDAIIRAVAGLCQGLDMRTTAEGVETEEQFRALARKGCAEAQGYLFSRPCPAGEIPEMLARLSLAACAAEAGMLGAQ</sequence>
<evidence type="ECO:0000313" key="5">
    <source>
        <dbReference type="Proteomes" id="UP000322110"/>
    </source>
</evidence>
<dbReference type="SMART" id="SM00052">
    <property type="entry name" value="EAL"/>
    <property type="match status" value="1"/>
</dbReference>
<dbReference type="Gene3D" id="3.30.70.270">
    <property type="match status" value="1"/>
</dbReference>
<dbReference type="OrthoDB" id="9793210at2"/>
<proteinExistence type="predicted"/>
<dbReference type="InterPro" id="IPR043128">
    <property type="entry name" value="Rev_trsase/Diguanyl_cyclase"/>
</dbReference>
<dbReference type="InterPro" id="IPR052155">
    <property type="entry name" value="Biofilm_reg_signaling"/>
</dbReference>
<dbReference type="FunFam" id="3.20.20.450:FF:000001">
    <property type="entry name" value="Cyclic di-GMP phosphodiesterase yahA"/>
    <property type="match status" value="1"/>
</dbReference>
<dbReference type="EMBL" id="VUKA01000008">
    <property type="protein sequence ID" value="KAA2212366.1"/>
    <property type="molecule type" value="Genomic_DNA"/>
</dbReference>
<feature type="domain" description="PAC" evidence="1">
    <location>
        <begin position="112"/>
        <end position="165"/>
    </location>
</feature>
<dbReference type="SMART" id="SM00091">
    <property type="entry name" value="PAS"/>
    <property type="match status" value="1"/>
</dbReference>
<dbReference type="SUPFAM" id="SSF55073">
    <property type="entry name" value="Nucleotide cyclase"/>
    <property type="match status" value="1"/>
</dbReference>
<dbReference type="InterPro" id="IPR035919">
    <property type="entry name" value="EAL_sf"/>
</dbReference>
<feature type="domain" description="GGDEF" evidence="3">
    <location>
        <begin position="325"/>
        <end position="458"/>
    </location>
</feature>
<dbReference type="InterPro" id="IPR000700">
    <property type="entry name" value="PAS-assoc_C"/>
</dbReference>
<dbReference type="InterPro" id="IPR001633">
    <property type="entry name" value="EAL_dom"/>
</dbReference>
<evidence type="ECO:0000259" key="3">
    <source>
        <dbReference type="PROSITE" id="PS50887"/>
    </source>
</evidence>
<dbReference type="SUPFAM" id="SSF55785">
    <property type="entry name" value="PYP-like sensor domain (PAS domain)"/>
    <property type="match status" value="2"/>
</dbReference>
<dbReference type="CDD" id="cd01948">
    <property type="entry name" value="EAL"/>
    <property type="match status" value="1"/>
</dbReference>
<dbReference type="InterPro" id="IPR035965">
    <property type="entry name" value="PAS-like_dom_sf"/>
</dbReference>
<dbReference type="Proteomes" id="UP000322110">
    <property type="component" value="Unassembled WGS sequence"/>
</dbReference>
<feature type="domain" description="PAC" evidence="1">
    <location>
        <begin position="242"/>
        <end position="294"/>
    </location>
</feature>
<dbReference type="PROSITE" id="PS50883">
    <property type="entry name" value="EAL"/>
    <property type="match status" value="1"/>
</dbReference>
<dbReference type="NCBIfam" id="TIGR00229">
    <property type="entry name" value="sensory_box"/>
    <property type="match status" value="2"/>
</dbReference>
<dbReference type="RefSeq" id="WP_149813063.1">
    <property type="nucleotide sequence ID" value="NZ_VUKA01000008.1"/>
</dbReference>
<dbReference type="CDD" id="cd01949">
    <property type="entry name" value="GGDEF"/>
    <property type="match status" value="1"/>
</dbReference>
<dbReference type="NCBIfam" id="TIGR00254">
    <property type="entry name" value="GGDEF"/>
    <property type="match status" value="1"/>
</dbReference>
<dbReference type="InterPro" id="IPR001610">
    <property type="entry name" value="PAC"/>
</dbReference>
<dbReference type="SMART" id="SM00267">
    <property type="entry name" value="GGDEF"/>
    <property type="match status" value="1"/>
</dbReference>
<dbReference type="PROSITE" id="PS50887">
    <property type="entry name" value="GGDEF"/>
    <property type="match status" value="1"/>
</dbReference>
<dbReference type="Gene3D" id="3.20.20.450">
    <property type="entry name" value="EAL domain"/>
    <property type="match status" value="1"/>
</dbReference>